<keyword evidence="3" id="KW-1133">Transmembrane helix</keyword>
<feature type="transmembrane region" description="Helical" evidence="3">
    <location>
        <begin position="160"/>
        <end position="180"/>
    </location>
</feature>
<dbReference type="InterPro" id="IPR000644">
    <property type="entry name" value="CBS_dom"/>
</dbReference>
<dbReference type="PANTHER" id="PTHR43080:SF2">
    <property type="entry name" value="CBS DOMAIN-CONTAINING PROTEIN"/>
    <property type="match status" value="1"/>
</dbReference>
<keyword evidence="5" id="KW-0560">Oxidoreductase</keyword>
<dbReference type="PROSITE" id="PS51371">
    <property type="entry name" value="CBS"/>
    <property type="match status" value="2"/>
</dbReference>
<keyword evidence="1 2" id="KW-0129">CBS domain</keyword>
<dbReference type="EC" id="1.1.1.205" evidence="5"/>
<dbReference type="EMBL" id="CVQV01000003">
    <property type="protein sequence ID" value="CRK74706.1"/>
    <property type="molecule type" value="Genomic_DNA"/>
</dbReference>
<sequence>MAASNTTNTSNRRMRIMDRAEYASKPKPLTFGPDELVKPAVAAMSEMNYGSVMVIDDDRKVIGVVTERDIMKKLVNGALDPSKTKLSEIMTREPRLAKETDDLVDWLRIMSNERFRRLPVVDEDGRIKAVFTQGDFVSYTWPDLMGQAKELAKASVFRNWPLFLIGGGIMLYSLLMIIVVRSI</sequence>
<gene>
    <name evidence="5" type="primary">guaB_2</name>
    <name evidence="5" type="ORF">NIG5292_00741</name>
</gene>
<proteinExistence type="predicted"/>
<dbReference type="RefSeq" id="WP_082136612.1">
    <property type="nucleotide sequence ID" value="NZ_CAXIAP010000030.1"/>
</dbReference>
<dbReference type="OrthoDB" id="9807125at2"/>
<organism evidence="5 6">
    <name type="scientific">Nereida ignava</name>
    <dbReference type="NCBI Taxonomy" id="282199"/>
    <lineage>
        <taxon>Bacteria</taxon>
        <taxon>Pseudomonadati</taxon>
        <taxon>Pseudomonadota</taxon>
        <taxon>Alphaproteobacteria</taxon>
        <taxon>Rhodobacterales</taxon>
        <taxon>Roseobacteraceae</taxon>
        <taxon>Nereida</taxon>
    </lineage>
</organism>
<dbReference type="Gene3D" id="3.10.580.10">
    <property type="entry name" value="CBS-domain"/>
    <property type="match status" value="1"/>
</dbReference>
<reference evidence="5 6" key="1">
    <citation type="submission" date="2015-04" db="EMBL/GenBank/DDBJ databases">
        <authorList>
            <person name="Syromyatnikov M.Y."/>
            <person name="Popov V.N."/>
        </authorList>
    </citation>
    <scope>NUCLEOTIDE SEQUENCE [LARGE SCALE GENOMIC DNA]</scope>
    <source>
        <strain evidence="5 6">CECT 5292</strain>
    </source>
</reference>
<protein>
    <submittedName>
        <fullName evidence="5">Inosine-5'-monophosphate dehydrogenase</fullName>
        <ecNumber evidence="5">1.1.1.205</ecNumber>
    </submittedName>
</protein>
<dbReference type="InterPro" id="IPR046342">
    <property type="entry name" value="CBS_dom_sf"/>
</dbReference>
<dbReference type="SMART" id="SM00116">
    <property type="entry name" value="CBS"/>
    <property type="match status" value="2"/>
</dbReference>
<dbReference type="Proteomes" id="UP000048949">
    <property type="component" value="Unassembled WGS sequence"/>
</dbReference>
<name>A0A0U1NIZ2_9RHOB</name>
<accession>A0A0U1NIZ2</accession>
<evidence type="ECO:0000256" key="1">
    <source>
        <dbReference type="ARBA" id="ARBA00023122"/>
    </source>
</evidence>
<keyword evidence="3" id="KW-0812">Transmembrane</keyword>
<evidence type="ECO:0000256" key="3">
    <source>
        <dbReference type="SAM" id="Phobius"/>
    </source>
</evidence>
<dbReference type="Pfam" id="PF00571">
    <property type="entry name" value="CBS"/>
    <property type="match status" value="2"/>
</dbReference>
<keyword evidence="3" id="KW-0472">Membrane</keyword>
<dbReference type="PANTHER" id="PTHR43080">
    <property type="entry name" value="CBS DOMAIN-CONTAINING PROTEIN CBSX3, MITOCHONDRIAL"/>
    <property type="match status" value="1"/>
</dbReference>
<feature type="domain" description="CBS" evidence="4">
    <location>
        <begin position="90"/>
        <end position="150"/>
    </location>
</feature>
<dbReference type="STRING" id="282199.GCA_001049735_00741"/>
<dbReference type="AlphaFoldDB" id="A0A0U1NIZ2"/>
<dbReference type="InterPro" id="IPR051257">
    <property type="entry name" value="Diverse_CBS-Domain"/>
</dbReference>
<evidence type="ECO:0000313" key="6">
    <source>
        <dbReference type="Proteomes" id="UP000048949"/>
    </source>
</evidence>
<keyword evidence="6" id="KW-1185">Reference proteome</keyword>
<evidence type="ECO:0000259" key="4">
    <source>
        <dbReference type="PROSITE" id="PS51371"/>
    </source>
</evidence>
<evidence type="ECO:0000313" key="5">
    <source>
        <dbReference type="EMBL" id="CRK74706.1"/>
    </source>
</evidence>
<dbReference type="SUPFAM" id="SSF54631">
    <property type="entry name" value="CBS-domain pair"/>
    <property type="match status" value="1"/>
</dbReference>
<dbReference type="GO" id="GO:0003938">
    <property type="term" value="F:IMP dehydrogenase activity"/>
    <property type="evidence" value="ECO:0007669"/>
    <property type="project" value="UniProtKB-EC"/>
</dbReference>
<feature type="domain" description="CBS" evidence="4">
    <location>
        <begin position="23"/>
        <end position="82"/>
    </location>
</feature>
<evidence type="ECO:0000256" key="2">
    <source>
        <dbReference type="PROSITE-ProRule" id="PRU00703"/>
    </source>
</evidence>